<evidence type="ECO:0000313" key="1">
    <source>
        <dbReference type="EMBL" id="PXW59058.1"/>
    </source>
</evidence>
<accession>A0A2V3UJ98</accession>
<proteinExistence type="predicted"/>
<evidence type="ECO:0000313" key="2">
    <source>
        <dbReference type="Proteomes" id="UP000248021"/>
    </source>
</evidence>
<dbReference type="AlphaFoldDB" id="A0A2V3UJ98"/>
<name>A0A2V3UJ98_9HYPH</name>
<comment type="caution">
    <text evidence="1">The sequence shown here is derived from an EMBL/GenBank/DDBJ whole genome shotgun (WGS) entry which is preliminary data.</text>
</comment>
<keyword evidence="2" id="KW-1185">Reference proteome</keyword>
<reference evidence="1 2" key="1">
    <citation type="submission" date="2018-05" db="EMBL/GenBank/DDBJ databases">
        <title>Genomic Encyclopedia of Type Strains, Phase IV (KMG-IV): sequencing the most valuable type-strain genomes for metagenomic binning, comparative biology and taxonomic classification.</title>
        <authorList>
            <person name="Goeker M."/>
        </authorList>
    </citation>
    <scope>NUCLEOTIDE SEQUENCE [LARGE SCALE GENOMIC DNA]</scope>
    <source>
        <strain evidence="1 2">DSM 6462</strain>
    </source>
</reference>
<dbReference type="Proteomes" id="UP000248021">
    <property type="component" value="Unassembled WGS sequence"/>
</dbReference>
<protein>
    <submittedName>
        <fullName evidence="1">Uncharacterized protein</fullName>
    </submittedName>
</protein>
<dbReference type="EMBL" id="QJJK01000005">
    <property type="protein sequence ID" value="PXW59058.1"/>
    <property type="molecule type" value="Genomic_DNA"/>
</dbReference>
<sequence length="106" mass="10818">MSSNRPCTPGSPALTAAELAAFFASGEADIPVTTQRFLDGILSCDDVPRAFVDIDPAGVLAIAAERRVGVQLVGRAGTGSVPVAGHRGLETATPGFRRVAMPADAI</sequence>
<dbReference type="RefSeq" id="WP_110375088.1">
    <property type="nucleotide sequence ID" value="NZ_JAHBRY010000001.1"/>
</dbReference>
<gene>
    <name evidence="1" type="ORF">C7450_105410</name>
</gene>
<organism evidence="1 2">
    <name type="scientific">Chelatococcus asaccharovorans</name>
    <dbReference type="NCBI Taxonomy" id="28210"/>
    <lineage>
        <taxon>Bacteria</taxon>
        <taxon>Pseudomonadati</taxon>
        <taxon>Pseudomonadota</taxon>
        <taxon>Alphaproteobacteria</taxon>
        <taxon>Hyphomicrobiales</taxon>
        <taxon>Chelatococcaceae</taxon>
        <taxon>Chelatococcus</taxon>
    </lineage>
</organism>